<dbReference type="EMBL" id="AP019737">
    <property type="protein sequence ID" value="BBL09940.1"/>
    <property type="molecule type" value="Genomic_DNA"/>
</dbReference>
<gene>
    <name evidence="1" type="ORF">A5CPYCFAH4_21640</name>
</gene>
<organism evidence="1 2">
    <name type="scientific">Alistipes onderdonkii subsp. vulgaris</name>
    <dbReference type="NCBI Taxonomy" id="2585117"/>
    <lineage>
        <taxon>Bacteria</taxon>
        <taxon>Pseudomonadati</taxon>
        <taxon>Bacteroidota</taxon>
        <taxon>Bacteroidia</taxon>
        <taxon>Bacteroidales</taxon>
        <taxon>Rikenellaceae</taxon>
        <taxon>Alistipes</taxon>
    </lineage>
</organism>
<evidence type="ECO:0000313" key="2">
    <source>
        <dbReference type="Proteomes" id="UP000317465"/>
    </source>
</evidence>
<dbReference type="Proteomes" id="UP000317465">
    <property type="component" value="Chromosome"/>
</dbReference>
<name>A0ACA8QYL2_9BACT</name>
<sequence length="170" mass="20212">METPDEKWFRERLRHFLEVRHPPRQFHRAMIERRSRLAFESYARSVELGATTDSAVLAADKVLFRGLLFSKYDTVHLILATDFPAIPENQRQEVALKLTRICAPIFRAYDLKDDFAERPEFRQLKEELRTGIRIWIDENGVPGYRSPARKEPSPVPYSRQPQYRKRNKRK</sequence>
<accession>A0ACA8QYL2</accession>
<proteinExistence type="predicted"/>
<evidence type="ECO:0000313" key="1">
    <source>
        <dbReference type="EMBL" id="BBL09940.1"/>
    </source>
</evidence>
<protein>
    <submittedName>
        <fullName evidence="1">Uncharacterized protein</fullName>
    </submittedName>
</protein>
<reference evidence="1 2" key="1">
    <citation type="journal article" date="2020" name="Int. J. Syst. Evol. Microbiol.">
        <title>Alistipes communis sp. nov., Alistipes dispar sp. nov. and Alistipes onderdonkii subsp. vulgaris subsp. nov., isolated from human faeces, and creation of Alistipes onderdonkii subsp. onderdonkii subsp. nov.</title>
        <authorList>
            <person name="Sakamoto M."/>
            <person name="Ikeyama N."/>
            <person name="Ogata Y."/>
            <person name="Suda W."/>
            <person name="Iino T."/>
            <person name="Hattori M."/>
            <person name="Ohkuma M."/>
        </authorList>
    </citation>
    <scope>NUCLEOTIDE SEQUENCE [LARGE SCALE GENOMIC DNA]</scope>
    <source>
        <strain evidence="1 2">5CPYCFAH4</strain>
    </source>
</reference>
<keyword evidence="2" id="KW-1185">Reference proteome</keyword>